<sequence length="90" mass="9550">MLSARRCPAVSRRVGLVDVRWQTPGRGGEPGTGPGPDGTTEGGTHRERGQKAQEGWTGTWKGTGRHNRGGNALGTGPDGTREWGTNLDRD</sequence>
<evidence type="ECO:0000256" key="1">
    <source>
        <dbReference type="SAM" id="MobiDB-lite"/>
    </source>
</evidence>
<dbReference type="Proteomes" id="UP001066276">
    <property type="component" value="Chromosome 5"/>
</dbReference>
<name>A0AAV7S2Z4_PLEWA</name>
<dbReference type="EMBL" id="JANPWB010000009">
    <property type="protein sequence ID" value="KAJ1158125.1"/>
    <property type="molecule type" value="Genomic_DNA"/>
</dbReference>
<gene>
    <name evidence="2" type="ORF">NDU88_010819</name>
</gene>
<evidence type="ECO:0000313" key="3">
    <source>
        <dbReference type="Proteomes" id="UP001066276"/>
    </source>
</evidence>
<feature type="compositionally biased region" description="Gly residues" evidence="1">
    <location>
        <begin position="25"/>
        <end position="36"/>
    </location>
</feature>
<dbReference type="AlphaFoldDB" id="A0AAV7S2Z4"/>
<accession>A0AAV7S2Z4</accession>
<keyword evidence="3" id="KW-1185">Reference proteome</keyword>
<organism evidence="2 3">
    <name type="scientific">Pleurodeles waltl</name>
    <name type="common">Iberian ribbed newt</name>
    <dbReference type="NCBI Taxonomy" id="8319"/>
    <lineage>
        <taxon>Eukaryota</taxon>
        <taxon>Metazoa</taxon>
        <taxon>Chordata</taxon>
        <taxon>Craniata</taxon>
        <taxon>Vertebrata</taxon>
        <taxon>Euteleostomi</taxon>
        <taxon>Amphibia</taxon>
        <taxon>Batrachia</taxon>
        <taxon>Caudata</taxon>
        <taxon>Salamandroidea</taxon>
        <taxon>Salamandridae</taxon>
        <taxon>Pleurodelinae</taxon>
        <taxon>Pleurodeles</taxon>
    </lineage>
</organism>
<comment type="caution">
    <text evidence="2">The sequence shown here is derived from an EMBL/GenBank/DDBJ whole genome shotgun (WGS) entry which is preliminary data.</text>
</comment>
<proteinExistence type="predicted"/>
<evidence type="ECO:0000313" key="2">
    <source>
        <dbReference type="EMBL" id="KAJ1158125.1"/>
    </source>
</evidence>
<protein>
    <submittedName>
        <fullName evidence="2">Uncharacterized protein</fullName>
    </submittedName>
</protein>
<reference evidence="2" key="1">
    <citation type="journal article" date="2022" name="bioRxiv">
        <title>Sequencing and chromosome-scale assembly of the giantPleurodeles waltlgenome.</title>
        <authorList>
            <person name="Brown T."/>
            <person name="Elewa A."/>
            <person name="Iarovenko S."/>
            <person name="Subramanian E."/>
            <person name="Araus A.J."/>
            <person name="Petzold A."/>
            <person name="Susuki M."/>
            <person name="Suzuki K.-i.T."/>
            <person name="Hayashi T."/>
            <person name="Toyoda A."/>
            <person name="Oliveira C."/>
            <person name="Osipova E."/>
            <person name="Leigh N.D."/>
            <person name="Simon A."/>
            <person name="Yun M.H."/>
        </authorList>
    </citation>
    <scope>NUCLEOTIDE SEQUENCE</scope>
    <source>
        <strain evidence="2">20211129_DDA</strain>
        <tissue evidence="2">Liver</tissue>
    </source>
</reference>
<feature type="region of interest" description="Disordered" evidence="1">
    <location>
        <begin position="18"/>
        <end position="90"/>
    </location>
</feature>